<feature type="compositionally biased region" description="Low complexity" evidence="1">
    <location>
        <begin position="59"/>
        <end position="69"/>
    </location>
</feature>
<dbReference type="Proteomes" id="UP000198372">
    <property type="component" value="Unassembled WGS sequence"/>
</dbReference>
<reference evidence="4" key="1">
    <citation type="submission" date="2016-09" db="EMBL/GenBank/DDBJ databases">
        <authorList>
            <person name="Jeantristanb JTB J.-T."/>
            <person name="Ricardo R."/>
        </authorList>
    </citation>
    <scope>NUCLEOTIDE SEQUENCE [LARGE SCALE GENOMIC DNA]</scope>
</reference>
<proteinExistence type="predicted"/>
<dbReference type="InterPro" id="IPR027911">
    <property type="entry name" value="DUF4604"/>
</dbReference>
<keyword evidence="4" id="KW-1185">Reference proteome</keyword>
<feature type="region of interest" description="Disordered" evidence="1">
    <location>
        <begin position="208"/>
        <end position="231"/>
    </location>
</feature>
<accession>A0A238FH19</accession>
<protein>
    <submittedName>
        <fullName evidence="3">BQ2448_4012 protein</fullName>
    </submittedName>
</protein>
<feature type="compositionally biased region" description="Gly residues" evidence="1">
    <location>
        <begin position="1"/>
        <end position="18"/>
    </location>
</feature>
<feature type="region of interest" description="Disordered" evidence="1">
    <location>
        <begin position="1"/>
        <end position="42"/>
    </location>
</feature>
<gene>
    <name evidence="3" type="ORF">BQ2448_4012</name>
</gene>
<feature type="domain" description="DUF4604" evidence="2">
    <location>
        <begin position="38"/>
        <end position="231"/>
    </location>
</feature>
<evidence type="ECO:0000259" key="2">
    <source>
        <dbReference type="Pfam" id="PF15377"/>
    </source>
</evidence>
<evidence type="ECO:0000313" key="3">
    <source>
        <dbReference type="EMBL" id="SCV72475.1"/>
    </source>
</evidence>
<sequence>MPPQGGRRGSGGGGGGSSSGKRSRADDEPVGPSKVQLKGLSWNTTAAQPAFLRNAYAALSGSSSKASNSLDPNRPAIPTRPEGQEDDGQDSPDEFDGDEAPTVVVLNENKHVGQEEMVRMRQQAKANSAPDPFAASTALGSDDPAIVKNGGSLRLASGDPRDKSGATGQVKDGESWQDVIQRSKFAAELKKQAQEKRVKEALKDKEKKIKDAKKEKKKQEKQKGLLSFDDE</sequence>
<feature type="compositionally biased region" description="Basic and acidic residues" evidence="1">
    <location>
        <begin position="208"/>
        <end position="223"/>
    </location>
</feature>
<organism evidence="3 4">
    <name type="scientific">Microbotryum intermedium</name>
    <dbReference type="NCBI Taxonomy" id="269621"/>
    <lineage>
        <taxon>Eukaryota</taxon>
        <taxon>Fungi</taxon>
        <taxon>Dikarya</taxon>
        <taxon>Basidiomycota</taxon>
        <taxon>Pucciniomycotina</taxon>
        <taxon>Microbotryomycetes</taxon>
        <taxon>Microbotryales</taxon>
        <taxon>Microbotryaceae</taxon>
        <taxon>Microbotryum</taxon>
    </lineage>
</organism>
<feature type="region of interest" description="Disordered" evidence="1">
    <location>
        <begin position="59"/>
        <end position="175"/>
    </location>
</feature>
<feature type="compositionally biased region" description="Basic and acidic residues" evidence="1">
    <location>
        <begin position="108"/>
        <end position="119"/>
    </location>
</feature>
<feature type="compositionally biased region" description="Acidic residues" evidence="1">
    <location>
        <begin position="84"/>
        <end position="99"/>
    </location>
</feature>
<dbReference type="Pfam" id="PF15377">
    <property type="entry name" value="DUF4604"/>
    <property type="match status" value="1"/>
</dbReference>
<dbReference type="AlphaFoldDB" id="A0A238FH19"/>
<evidence type="ECO:0000313" key="4">
    <source>
        <dbReference type="Proteomes" id="UP000198372"/>
    </source>
</evidence>
<dbReference type="OrthoDB" id="2537044at2759"/>
<evidence type="ECO:0000256" key="1">
    <source>
        <dbReference type="SAM" id="MobiDB-lite"/>
    </source>
</evidence>
<name>A0A238FH19_9BASI</name>
<dbReference type="EMBL" id="FMSP01000009">
    <property type="protein sequence ID" value="SCV72475.1"/>
    <property type="molecule type" value="Genomic_DNA"/>
</dbReference>